<feature type="region of interest" description="Disordered" evidence="1">
    <location>
        <begin position="945"/>
        <end position="964"/>
    </location>
</feature>
<feature type="compositionally biased region" description="Basic and acidic residues" evidence="1">
    <location>
        <begin position="561"/>
        <end position="573"/>
    </location>
</feature>
<feature type="compositionally biased region" description="Acidic residues" evidence="1">
    <location>
        <begin position="1806"/>
        <end position="1815"/>
    </location>
</feature>
<feature type="compositionally biased region" description="Basic and acidic residues" evidence="1">
    <location>
        <begin position="1794"/>
        <end position="1805"/>
    </location>
</feature>
<feature type="region of interest" description="Disordered" evidence="1">
    <location>
        <begin position="2305"/>
        <end position="2372"/>
    </location>
</feature>
<dbReference type="GO" id="GO:0003676">
    <property type="term" value="F:nucleic acid binding"/>
    <property type="evidence" value="ECO:0007669"/>
    <property type="project" value="InterPro"/>
</dbReference>
<feature type="region of interest" description="Disordered" evidence="1">
    <location>
        <begin position="2229"/>
        <end position="2270"/>
    </location>
</feature>
<feature type="compositionally biased region" description="Basic and acidic residues" evidence="1">
    <location>
        <begin position="37"/>
        <end position="77"/>
    </location>
</feature>
<feature type="compositionally biased region" description="Acidic residues" evidence="1">
    <location>
        <begin position="1263"/>
        <end position="1272"/>
    </location>
</feature>
<reference evidence="4" key="1">
    <citation type="journal article" date="2015" name="PLoS ONE">
        <title>Comprehensive Evaluation of Toxoplasma gondii VEG and Neospora caninum LIV Genomes with Tachyzoite Stage Transcriptome and Proteome Defines Novel Transcript Features.</title>
        <authorList>
            <person name="Ramaprasad A."/>
            <person name="Mourier T."/>
            <person name="Naeem R."/>
            <person name="Malas T.B."/>
            <person name="Moussa E."/>
            <person name="Panigrahi A."/>
            <person name="Vermont S.J."/>
            <person name="Otto T.D."/>
            <person name="Wastling J."/>
            <person name="Pain A."/>
        </authorList>
    </citation>
    <scope>NUCLEOTIDE SEQUENCE</scope>
    <source>
        <strain evidence="4">Liverpool</strain>
    </source>
</reference>
<feature type="region of interest" description="Disordered" evidence="1">
    <location>
        <begin position="691"/>
        <end position="732"/>
    </location>
</feature>
<feature type="compositionally biased region" description="Basic and acidic residues" evidence="1">
    <location>
        <begin position="2403"/>
        <end position="2427"/>
    </location>
</feature>
<organism evidence="4">
    <name type="scientific">Neospora caninum (strain Liverpool)</name>
    <dbReference type="NCBI Taxonomy" id="572307"/>
    <lineage>
        <taxon>Eukaryota</taxon>
        <taxon>Sar</taxon>
        <taxon>Alveolata</taxon>
        <taxon>Apicomplexa</taxon>
        <taxon>Conoidasida</taxon>
        <taxon>Coccidia</taxon>
        <taxon>Eucoccidiorida</taxon>
        <taxon>Eimeriorina</taxon>
        <taxon>Sarcocystidae</taxon>
        <taxon>Neospora</taxon>
    </lineage>
</organism>
<feature type="domain" description="S1 motif" evidence="3">
    <location>
        <begin position="844"/>
        <end position="923"/>
    </location>
</feature>
<evidence type="ECO:0000256" key="2">
    <source>
        <dbReference type="SAM" id="Phobius"/>
    </source>
</evidence>
<feature type="compositionally biased region" description="Basic and acidic residues" evidence="1">
    <location>
        <begin position="2179"/>
        <end position="2188"/>
    </location>
</feature>
<feature type="compositionally biased region" description="Basic and acidic residues" evidence="1">
    <location>
        <begin position="1467"/>
        <end position="1481"/>
    </location>
</feature>
<feature type="compositionally biased region" description="Basic and acidic residues" evidence="1">
    <location>
        <begin position="2449"/>
        <end position="2475"/>
    </location>
</feature>
<feature type="compositionally biased region" description="Basic and acidic residues" evidence="1">
    <location>
        <begin position="1611"/>
        <end position="1625"/>
    </location>
</feature>
<feature type="region of interest" description="Disordered" evidence="1">
    <location>
        <begin position="1748"/>
        <end position="2214"/>
    </location>
</feature>
<feature type="region of interest" description="Disordered" evidence="1">
    <location>
        <begin position="1555"/>
        <end position="1579"/>
    </location>
</feature>
<sequence length="2513" mass="281205">MKSRRRPCVSRLHVGPSSFAPSSGLEKGFGFRRQNQRKREEQNDEQEKLAITREQKSVEQKTQKGETAEKRSDRDKSSNAAKKTISRSSLGEMPESPPLSSRPVRWRFPSFLFSLFCFFSPFPSVFFFPPAGVLVFAAYGVCTAGAVCSQSGSWSTVGGVTFAFSNGRKITNRSWFMRDENAFFSPVRDSRLQPSPRLLVPISRGVDTPPSNRLCVPGSGARSPSTNEERESPSFPLLDVQSLPPSTPRRAEGRSQTSDVSPPSLFASCSPLPACPLGRPLFSSRPSVWLSHRHQPRFRSAIPSSASSCFAVFLCTQAGCPFRGCFGSLQGNPDEGAEEVSNASAFREILNVAGSPWTRWTARRAAGRQANGPFACGSPSFTGFPSSPFPCFSPSFSSLPSVSAFLCSFSSVSPLLRTESCAPPASTSSPPRVLSSAPFRSSCLSLFPPSRPHAFAFSFSSTPFGPSRACRSLLATTFHGFRLPQRKSRPLCARPLPFHLPAEGEDSGGEGGEERQGDGHSAQDDAPHFLHSLRRAAQRMAEERERQVRQSERVLAAVTAAEREEQREQERRRQEKRRRLFSGEAPLTLEALKKDKELGYVLDELIQRKRVEKQRHGTLTLPFKNRFPLRLLRVGTELYGRVKKILPFGCRLDVGCIDTSALLHVRDMAEITAAKSAGAAFAREARDGAESDEIDCGSRRDRHPLENAPRPGRRSPFVAQDEKRRNMSAAGFAQDDQEHLAQHWIQYPGTVLRQGQLVRVYVKHVDRSKNVLAVSTRPPYSSSFAFSSSSSSSPYSSSSSSSFSAPTVSLASEYRGDLTGEEIREREEARRAQGRGSFADFFVGQEVEGRVTRVTYMGLFVDVNGEEDAFIHFYELHRHRMQRLSNADRQRLEAARKQFDPVALEVLRSAEKVVTEEVEEAEKRRQREGAEAGYSRLAALREMFAEKDDRPDADEEAKKKSAERREREMREKKWIYNVGEWVTDLRVASIDARRKRMQLSRRPASELLSRWREKLREEQREVLTPQQREGLRKQEEAEEENEAMKALRRQREEELALKVYRQYKKKMAAMAREREGKKDLSLDGRLSSEEGEAPQDGRDAREKEEKEAAHADPIARKKAEQMRRFKSFGIDIFEAKRDEEEIREAMEYLQRWRTAYAHRRMQEAAYKEKKRLQRLQRKAPDEMSIQDAWRLASTIDEEIGLKDLVADARKHAQMSGVRTLQLPDFSGRYPKMKEVEPEELDQFYPGVLSESSDEAAKDRVNEEAEENQEEDGGGGPAWTAEREESRGEGNEETNRVDNEQRGREGAQETGDVKAEETAGDEQKEKDERLPEEMRGGDQHRQFGSEGERRERLAGLERDWRMESRRHETERRTEDKEQGDFFGRALEKMRLRTELKLKEEATRGQQQRQERLWMPHTPSEEVEEGTVADANCMQASQEERGERGGIEQRGEKAETREKKETGTGYSEGSDHRGEAEPPKTEAEEGDANAGEKKGEMPVPPAPDEFVNVGKNPALRVLRDLALATSRQAPASKKKERDFTDEERAAVLKDLRMHAIEGFKQMQKQPARKTKGGKDKRKKQEAWANQVFLEAEEEEDDWRDKVKAGKPAAPMELRGRHSADETKSYRDETDEAFDEVLSALGIEDLTEEVLEEARKRQMLRKLQADRSDLAGDVKKILRSLVAQRDRQEVRAFEEAAGEATTSESDWEAKATAAQRLLFQGSEASWRKEIEDEFGEPDVLDKSDKKIQETLLREAERAEKKMRKQERKGRRSVGQLNKTAQAGARQETGTDSSDDVENTRDTQERAETPEGESDEEEALRDFLSSVDEEGFADASCGEGEAGEAQTEARRRAESDCWWEYGSVVDETPDEAERQDARDAGDAGDGEGRQVAGCDAQGEEQTDRDRGEDVALSQEFGGDAAAKEWKRQRRRMEESDFDENAFLSEIEQDLQDVLAQAGGEEEDEEADEADWTAEENYRDSEDTGKGKPGGCLQQTGRRLAVEATEDEEFSIPSWLSSSSPGASCPDSSSAEASSSRAHRLRFSLSPEDADGGMRDAEREGESPVEKGASGGERGDSEDEAPPRRAHAPSDDVWNATGCDGLAASEPPIGRLSSFVAGSSSSSLSLSASRGALAPHQLSPSSPASASPFSLGLSSLSAASEERRSVSGESGRFPPDPPSPVCRLEVEHRRAESLETPGAAKAGKQGGAGSPEAHTNAELVWQTRLSSRARLLPSLDPLSPALSSALSCPPVPLSPASRNAPASPSEAPSPLSEIPHLSASPALVSVDPSSASVSSSLLSREEQLVRRAVLSMAEEHRREKEKRDRTKRRRGTAAEAPVDEDGGDVRENAKRPMNALLEEERERKRKEQETSDFHRRHAAKLAAAYALRLPQRPVRTLEDLKRLHRAQRREAEAKEQEARAREKLEAKKEERKQRRARAAKRREQEGDGDTEELFTEKKPRSESPHRILLEAARRSHERGVFGHMLGTLHSDDTQAKKREARVLRHAGEDAGAPDRDKE</sequence>
<feature type="compositionally biased region" description="Basic and acidic residues" evidence="1">
    <location>
        <begin position="1071"/>
        <end position="1088"/>
    </location>
</feature>
<feature type="region of interest" description="Disordered" evidence="1">
    <location>
        <begin position="492"/>
        <end position="526"/>
    </location>
</feature>
<keyword evidence="2" id="KW-1133">Transmembrane helix</keyword>
<proteinExistence type="predicted"/>
<keyword evidence="2" id="KW-0472">Membrane</keyword>
<feature type="compositionally biased region" description="Basic and acidic residues" evidence="1">
    <location>
        <begin position="2308"/>
        <end position="2319"/>
    </location>
</feature>
<dbReference type="Gene3D" id="2.40.50.140">
    <property type="entry name" value="Nucleic acid-binding proteins"/>
    <property type="match status" value="2"/>
</dbReference>
<feature type="region of interest" description="Disordered" evidence="1">
    <location>
        <begin position="1"/>
        <end position="101"/>
    </location>
</feature>
<feature type="compositionally biased region" description="Acidic residues" evidence="1">
    <location>
        <begin position="1955"/>
        <end position="1969"/>
    </location>
</feature>
<feature type="compositionally biased region" description="Polar residues" evidence="1">
    <location>
        <begin position="78"/>
        <end position="89"/>
    </location>
</feature>
<feature type="compositionally biased region" description="Basic and acidic residues" evidence="1">
    <location>
        <begin position="1867"/>
        <end position="1877"/>
    </location>
</feature>
<dbReference type="PROSITE" id="PS50126">
    <property type="entry name" value="S1"/>
    <property type="match status" value="1"/>
</dbReference>
<evidence type="ECO:0000259" key="3">
    <source>
        <dbReference type="PROSITE" id="PS50126"/>
    </source>
</evidence>
<feature type="region of interest" description="Disordered" evidence="1">
    <location>
        <begin position="1068"/>
        <end position="1116"/>
    </location>
</feature>
<feature type="transmembrane region" description="Helical" evidence="2">
    <location>
        <begin position="111"/>
        <end position="139"/>
    </location>
</feature>
<feature type="compositionally biased region" description="Basic and acidic residues" evidence="1">
    <location>
        <begin position="1280"/>
        <end position="1412"/>
    </location>
</feature>
<feature type="region of interest" description="Disordered" evidence="1">
    <location>
        <begin position="780"/>
        <end position="804"/>
    </location>
</feature>
<dbReference type="EMBL" id="LN714487">
    <property type="protein sequence ID" value="CEL70572.1"/>
    <property type="molecule type" value="Genomic_DNA"/>
</dbReference>
<feature type="compositionally biased region" description="Basic and acidic residues" evidence="1">
    <location>
        <begin position="1971"/>
        <end position="1981"/>
    </location>
</feature>
<feature type="compositionally biased region" description="Basic residues" evidence="1">
    <location>
        <begin position="1564"/>
        <end position="1577"/>
    </location>
</feature>
<feature type="compositionally biased region" description="Low complexity" evidence="1">
    <location>
        <begin position="2105"/>
        <end position="2154"/>
    </location>
</feature>
<name>A0A0F7UR64_NEOCL</name>
<dbReference type="SMART" id="SM00316">
    <property type="entry name" value="S1"/>
    <property type="match status" value="2"/>
</dbReference>
<feature type="compositionally biased region" description="Basic and acidic residues" evidence="1">
    <location>
        <begin position="1436"/>
        <end position="1460"/>
    </location>
</feature>
<dbReference type="InterPro" id="IPR003029">
    <property type="entry name" value="S1_domain"/>
</dbReference>
<feature type="region of interest" description="Disordered" evidence="1">
    <location>
        <begin position="1020"/>
        <end position="1048"/>
    </location>
</feature>
<feature type="region of interest" description="Disordered" evidence="1">
    <location>
        <begin position="559"/>
        <end position="579"/>
    </location>
</feature>
<feature type="region of interest" description="Disordered" evidence="1">
    <location>
        <begin position="210"/>
        <end position="263"/>
    </location>
</feature>
<feature type="region of interest" description="Disordered" evidence="1">
    <location>
        <begin position="1223"/>
        <end position="1506"/>
    </location>
</feature>
<feature type="compositionally biased region" description="Basic and acidic residues" evidence="1">
    <location>
        <begin position="1095"/>
        <end position="1116"/>
    </location>
</feature>
<evidence type="ECO:0000313" key="4">
    <source>
        <dbReference type="EMBL" id="CEL70572.1"/>
    </source>
</evidence>
<feature type="compositionally biased region" description="Low complexity" evidence="1">
    <location>
        <begin position="2006"/>
        <end position="2031"/>
    </location>
</feature>
<feature type="compositionally biased region" description="Basic and acidic residues" evidence="1">
    <location>
        <begin position="2047"/>
        <end position="2060"/>
    </location>
</feature>
<evidence type="ECO:0000256" key="1">
    <source>
        <dbReference type="SAM" id="MobiDB-lite"/>
    </source>
</evidence>
<gene>
    <name evidence="4" type="ORF">BN1204_062560</name>
</gene>
<feature type="compositionally biased region" description="Basic and acidic residues" evidence="1">
    <location>
        <begin position="512"/>
        <end position="526"/>
    </location>
</feature>
<accession>A0A0F7UR64</accession>
<feature type="compositionally biased region" description="Basic and acidic residues" evidence="1">
    <location>
        <begin position="2484"/>
        <end position="2513"/>
    </location>
</feature>
<feature type="compositionally biased region" description="Basic residues" evidence="1">
    <location>
        <begin position="1757"/>
        <end position="1768"/>
    </location>
</feature>
<dbReference type="InterPro" id="IPR012340">
    <property type="entry name" value="NA-bd_OB-fold"/>
</dbReference>
<dbReference type="SUPFAM" id="SSF50249">
    <property type="entry name" value="Nucleic acid-binding proteins"/>
    <property type="match status" value="2"/>
</dbReference>
<feature type="compositionally biased region" description="Basic and acidic residues" evidence="1">
    <location>
        <begin position="696"/>
        <end position="705"/>
    </location>
</feature>
<dbReference type="Pfam" id="PF00575">
    <property type="entry name" value="S1"/>
    <property type="match status" value="1"/>
</dbReference>
<feature type="compositionally biased region" description="Basic and acidic residues" evidence="1">
    <location>
        <begin position="2353"/>
        <end position="2368"/>
    </location>
</feature>
<feature type="region of interest" description="Disordered" evidence="1">
    <location>
        <begin position="1592"/>
        <end position="1626"/>
    </location>
</feature>
<feature type="region of interest" description="Disordered" evidence="1">
    <location>
        <begin position="2401"/>
        <end position="2513"/>
    </location>
</feature>
<keyword evidence="2" id="KW-0812">Transmembrane</keyword>
<protein>
    <submittedName>
        <fullName evidence="4">GTPase regulator, putative</fullName>
    </submittedName>
</protein>